<accession>W0RGG4</accession>
<feature type="transmembrane region" description="Helical" evidence="1">
    <location>
        <begin position="222"/>
        <end position="239"/>
    </location>
</feature>
<keyword evidence="2" id="KW-0732">Signal</keyword>
<proteinExistence type="predicted"/>
<keyword evidence="1" id="KW-0472">Membrane</keyword>
<evidence type="ECO:0000256" key="2">
    <source>
        <dbReference type="SAM" id="SignalP"/>
    </source>
</evidence>
<evidence type="ECO:0000256" key="1">
    <source>
        <dbReference type="SAM" id="Phobius"/>
    </source>
</evidence>
<evidence type="ECO:0000313" key="3">
    <source>
        <dbReference type="EMBL" id="AHG89527.1"/>
    </source>
</evidence>
<protein>
    <submittedName>
        <fullName evidence="3">PEP motif putative anchor domain protein</fullName>
    </submittedName>
</protein>
<dbReference type="Proteomes" id="UP000019151">
    <property type="component" value="Chromosome"/>
</dbReference>
<dbReference type="AlphaFoldDB" id="W0RGG4"/>
<dbReference type="EMBL" id="CP007128">
    <property type="protein sequence ID" value="AHG89527.1"/>
    <property type="molecule type" value="Genomic_DNA"/>
</dbReference>
<keyword evidence="1" id="KW-1133">Transmembrane helix</keyword>
<dbReference type="InParanoid" id="W0RGG4"/>
<keyword evidence="4" id="KW-1185">Reference proteome</keyword>
<keyword evidence="1" id="KW-0812">Transmembrane</keyword>
<gene>
    <name evidence="3" type="ORF">J421_1990</name>
</gene>
<sequence length="252" mass="27750">MWIGSATAVSRHASIRRRCAMGLLLGAVVLTHPSRALAAPRVGPPSSAAFHPCFPYDMGCATVWIITHGTEGWVRVRPDPGVILWNVQMFIRGHELDSPPGWSDWARPEGAAHLSDPREPFQQWMVDSDFGGGFDLFTSASPLLGCGDWNTYVPTEISDENGNVIDVRVDTIPLWPGGMIVCGTQKQPAWMLFHLVDLDWRASDVRFDPRISAPPVSIAPEPSTLALAMTGLCALVWVTRMRRGARARRERA</sequence>
<organism evidence="3 4">
    <name type="scientific">Gemmatirosa kalamazoonensis</name>
    <dbReference type="NCBI Taxonomy" id="861299"/>
    <lineage>
        <taxon>Bacteria</taxon>
        <taxon>Pseudomonadati</taxon>
        <taxon>Gemmatimonadota</taxon>
        <taxon>Gemmatimonadia</taxon>
        <taxon>Gemmatimonadales</taxon>
        <taxon>Gemmatimonadaceae</taxon>
        <taxon>Gemmatirosa</taxon>
    </lineage>
</organism>
<feature type="signal peptide" evidence="2">
    <location>
        <begin position="1"/>
        <end position="38"/>
    </location>
</feature>
<reference evidence="3 4" key="1">
    <citation type="journal article" date="2014" name="Genome Announc.">
        <title>Genome Sequence and Methylome of Soil Bacterium Gemmatirosa kalamazoonensis KBS708T, a Member of the Rarely Cultivated Gemmatimonadetes Phylum.</title>
        <authorList>
            <person name="Debruyn J.M."/>
            <person name="Radosevich M."/>
            <person name="Wommack K.E."/>
            <person name="Polson S.W."/>
            <person name="Hauser L.J."/>
            <person name="Fawaz M.N."/>
            <person name="Korlach J."/>
            <person name="Tsai Y.C."/>
        </authorList>
    </citation>
    <scope>NUCLEOTIDE SEQUENCE [LARGE SCALE GENOMIC DNA]</scope>
    <source>
        <strain evidence="3 4">KBS708</strain>
    </source>
</reference>
<feature type="chain" id="PRO_5004794316" evidence="2">
    <location>
        <begin position="39"/>
        <end position="252"/>
    </location>
</feature>
<dbReference type="KEGG" id="gba:J421_1990"/>
<dbReference type="HOGENOM" id="CLU_1101634_0_0_0"/>
<evidence type="ECO:0000313" key="4">
    <source>
        <dbReference type="Proteomes" id="UP000019151"/>
    </source>
</evidence>
<name>W0RGG4_9BACT</name>